<accession>A0ABP9YQM5</accession>
<dbReference type="Gene3D" id="2.30.29.30">
    <property type="entry name" value="Pleckstrin-homology domain (PH domain)/Phosphotyrosine-binding domain (PTB)"/>
    <property type="match status" value="1"/>
</dbReference>
<feature type="compositionally biased region" description="Low complexity" evidence="1">
    <location>
        <begin position="704"/>
        <end position="713"/>
    </location>
</feature>
<dbReference type="PANTHER" id="PTHR10663">
    <property type="entry name" value="GUANYL-NUCLEOTIDE EXCHANGE FACTOR"/>
    <property type="match status" value="1"/>
</dbReference>
<evidence type="ECO:0008006" key="6">
    <source>
        <dbReference type="Google" id="ProtNLM"/>
    </source>
</evidence>
<feature type="region of interest" description="Disordered" evidence="1">
    <location>
        <begin position="44"/>
        <end position="77"/>
    </location>
</feature>
<keyword evidence="5" id="KW-1185">Reference proteome</keyword>
<dbReference type="PROSITE" id="PS50190">
    <property type="entry name" value="SEC7"/>
    <property type="match status" value="1"/>
</dbReference>
<evidence type="ECO:0000259" key="3">
    <source>
        <dbReference type="PROSITE" id="PS50190"/>
    </source>
</evidence>
<dbReference type="SMART" id="SM00233">
    <property type="entry name" value="PH"/>
    <property type="match status" value="1"/>
</dbReference>
<feature type="compositionally biased region" description="Polar residues" evidence="1">
    <location>
        <begin position="714"/>
        <end position="730"/>
    </location>
</feature>
<dbReference type="CDD" id="cd00171">
    <property type="entry name" value="Sec7"/>
    <property type="match status" value="1"/>
</dbReference>
<evidence type="ECO:0000313" key="5">
    <source>
        <dbReference type="Proteomes" id="UP001473302"/>
    </source>
</evidence>
<dbReference type="SMART" id="SM00222">
    <property type="entry name" value="Sec7"/>
    <property type="match status" value="1"/>
</dbReference>
<feature type="region of interest" description="Disordered" evidence="1">
    <location>
        <begin position="1"/>
        <end position="32"/>
    </location>
</feature>
<dbReference type="InterPro" id="IPR000904">
    <property type="entry name" value="Sec7_dom"/>
</dbReference>
<dbReference type="EMBL" id="BAABUK010000004">
    <property type="protein sequence ID" value="GAA5809135.1"/>
    <property type="molecule type" value="Genomic_DNA"/>
</dbReference>
<dbReference type="InterPro" id="IPR041681">
    <property type="entry name" value="PH_9"/>
</dbReference>
<feature type="compositionally biased region" description="Polar residues" evidence="1">
    <location>
        <begin position="683"/>
        <end position="697"/>
    </location>
</feature>
<feature type="compositionally biased region" description="Acidic residues" evidence="1">
    <location>
        <begin position="279"/>
        <end position="310"/>
    </location>
</feature>
<sequence>MPNSSNTRRRSVSVSGTPYLSQSDTTTSSSIWNSNKSYFLSRFKNSPTTPPITPSTSTSTSITSTTTNNVLPPIHGQQKVKRKPIVAASINSRKKYEAVLGIKTEDIISEDVSKKKANVSNRSFGKLFKKKRSKSVEKKLNAEQQLASLFHQPEKHVPIHAEQTKVPTPPLQNYKPQYHHYEVGEQPSLASKSVTSANNHTRWSNASTRKSTGSYSIYSTFGSESVYDGCESVENVTAATSVSDINETVEKEPVVLDLASIVATNVQTRNPARLITTVEYEDEDEDEEDNDDEDDNYEDDYEEEEDDNDQVGDIRREVFVDATGVSQEDIERERIENRLSKRLSGGHFGSAGGLMMSMMDSPSKKRTSRPPPEDVVQSMMNWKRYSGQMLDKVTVENAPPVPEKDTISQHSYHPQVVPPERPLPPHPQILLSKENEEEEKMEEPKECAARLWHEDEKFVQRERIAEWLGQNKPLNTSTLQEYMEYFDFSSMRLDGAFRKVCSKLYFRAEAQQIDRILEAFAKRYWQCNPKTIFGNADTVYAVVYSLLLLNTDLHVAQGSYTRMTRQAFVRNTMSTIKDQQLANPDRAPRTPNSMLAWEVHIEAYLKDMYISVKNYQILQPLQSKQSELNNDFLTPTSTASSKRMSMMGGRRMTDIKRSLNTMIHKTSGTRESMLFLDEPLPRKSTSSSNKHQMTTLRNNRRESFSSTNSGQSSGLLTPKTNASGLLSPNQSHMMSFMDTHASDLFTSRPPYLKEGVVTRKHLLESANQKAKHREWKECLLVVGQGELKMYGLQSDVNDSSKKNNMIRASSASFANLADSLTKNYASATNLNSPLSEVPPNNGRWATYSQLIGSIELNHSLANSLPPPGYNRTRPFVFAIQEPNGGVYLIQATSQEQIMEWVSTCNYWAARLSKEPLQGGVSNIEYGWGSCLDDVILDLDAVESGEKITGKYFRDPDAVNISHWVPPTPTMVSSALDETTHYDNLQKYLGMLNQEINDHREIKKKILVKFPQKSQNHTRALSNWEAKSKYMLHDIIKYQNYCDVLEKSILKHRQEEEEDSSDGED</sequence>
<dbReference type="InterPro" id="IPR001849">
    <property type="entry name" value="PH_domain"/>
</dbReference>
<feature type="region of interest" description="Disordered" evidence="1">
    <location>
        <begin position="273"/>
        <end position="314"/>
    </location>
</feature>
<comment type="caution">
    <text evidence="4">The sequence shown here is derived from an EMBL/GenBank/DDBJ whole genome shotgun (WGS) entry which is preliminary data.</text>
</comment>
<dbReference type="PROSITE" id="PS50003">
    <property type="entry name" value="PH_DOMAIN"/>
    <property type="match status" value="1"/>
</dbReference>
<reference evidence="4 5" key="1">
    <citation type="submission" date="2024-04" db="EMBL/GenBank/DDBJ databases">
        <title>genome sequences of Mucor flavus KT1a and Helicostylum pulchrum KT1b strains isolated from the surface of a dry-aged beef.</title>
        <authorList>
            <person name="Toyotome T."/>
            <person name="Hosono M."/>
            <person name="Torimaru M."/>
            <person name="Fukuda K."/>
            <person name="Mikami N."/>
        </authorList>
    </citation>
    <scope>NUCLEOTIDE SEQUENCE [LARGE SCALE GENOMIC DNA]</scope>
    <source>
        <strain evidence="4 5">KT1a</strain>
    </source>
</reference>
<dbReference type="SUPFAM" id="SSF48425">
    <property type="entry name" value="Sec7 domain"/>
    <property type="match status" value="1"/>
</dbReference>
<evidence type="ECO:0000313" key="4">
    <source>
        <dbReference type="EMBL" id="GAA5809135.1"/>
    </source>
</evidence>
<feature type="domain" description="SEC7" evidence="3">
    <location>
        <begin position="428"/>
        <end position="615"/>
    </location>
</feature>
<organism evidence="4 5">
    <name type="scientific">Mucor flavus</name>
    <dbReference type="NCBI Taxonomy" id="439312"/>
    <lineage>
        <taxon>Eukaryota</taxon>
        <taxon>Fungi</taxon>
        <taxon>Fungi incertae sedis</taxon>
        <taxon>Mucoromycota</taxon>
        <taxon>Mucoromycotina</taxon>
        <taxon>Mucoromycetes</taxon>
        <taxon>Mucorales</taxon>
        <taxon>Mucorineae</taxon>
        <taxon>Mucoraceae</taxon>
        <taxon>Mucor</taxon>
    </lineage>
</organism>
<dbReference type="Gene3D" id="1.10.1000.11">
    <property type="entry name" value="Arf Nucleotide-binding Site Opener,domain 2"/>
    <property type="match status" value="1"/>
</dbReference>
<proteinExistence type="predicted"/>
<feature type="compositionally biased region" description="Low complexity" evidence="1">
    <location>
        <begin position="54"/>
        <end position="67"/>
    </location>
</feature>
<dbReference type="InterPro" id="IPR023394">
    <property type="entry name" value="Sec7_C_sf"/>
</dbReference>
<dbReference type="InterPro" id="IPR011993">
    <property type="entry name" value="PH-like_dom_sf"/>
</dbReference>
<dbReference type="SUPFAM" id="SSF50729">
    <property type="entry name" value="PH domain-like"/>
    <property type="match status" value="1"/>
</dbReference>
<dbReference type="PANTHER" id="PTHR10663:SF373">
    <property type="entry name" value="PH AND SEC7 DOMAIN-CONTAINING PROTEIN C11E3.11C"/>
    <property type="match status" value="1"/>
</dbReference>
<protein>
    <recommendedName>
        <fullName evidence="6">SEC7 domain-containing protein</fullName>
    </recommendedName>
</protein>
<dbReference type="InterPro" id="IPR035999">
    <property type="entry name" value="Sec7_dom_sf"/>
</dbReference>
<dbReference type="Pfam" id="PF15410">
    <property type="entry name" value="PH_9"/>
    <property type="match status" value="1"/>
</dbReference>
<dbReference type="Pfam" id="PF01369">
    <property type="entry name" value="Sec7"/>
    <property type="match status" value="1"/>
</dbReference>
<feature type="region of interest" description="Disordered" evidence="1">
    <location>
        <begin position="667"/>
        <end position="730"/>
    </location>
</feature>
<feature type="compositionally biased region" description="Polar residues" evidence="1">
    <location>
        <begin position="16"/>
        <end position="32"/>
    </location>
</feature>
<feature type="domain" description="PH" evidence="2">
    <location>
        <begin position="750"/>
        <end position="909"/>
    </location>
</feature>
<evidence type="ECO:0000256" key="1">
    <source>
        <dbReference type="SAM" id="MobiDB-lite"/>
    </source>
</evidence>
<name>A0ABP9YQM5_9FUNG</name>
<dbReference type="Proteomes" id="UP001473302">
    <property type="component" value="Unassembled WGS sequence"/>
</dbReference>
<gene>
    <name evidence="4" type="ORF">MFLAVUS_002539</name>
</gene>
<evidence type="ECO:0000259" key="2">
    <source>
        <dbReference type="PROSITE" id="PS50003"/>
    </source>
</evidence>